<keyword evidence="1" id="KW-0812">Transmembrane</keyword>
<evidence type="ECO:0000313" key="2">
    <source>
        <dbReference type="EMBL" id="RAR75511.1"/>
    </source>
</evidence>
<keyword evidence="1" id="KW-0472">Membrane</keyword>
<dbReference type="InterPro" id="IPR021215">
    <property type="entry name" value="DUF2752"/>
</dbReference>
<dbReference type="Pfam" id="PF10825">
    <property type="entry name" value="DUF2752"/>
    <property type="match status" value="1"/>
</dbReference>
<sequence>MEKYMLPCLFKKLFGFDCIGCGFQRALNFLIHGDVQKAFLTYPPIFTSLLFFLSLGVFIFTKKRNTHKWVVALAILNSVVMLVSYIYKMRFYFNLQ</sequence>
<dbReference type="EMBL" id="QLSZ01000001">
    <property type="protein sequence ID" value="RAR75511.1"/>
    <property type="molecule type" value="Genomic_DNA"/>
</dbReference>
<dbReference type="Proteomes" id="UP000248840">
    <property type="component" value="Unassembled WGS sequence"/>
</dbReference>
<gene>
    <name evidence="2" type="ORF">CLV55_101211</name>
</gene>
<accession>A0A328YN88</accession>
<evidence type="ECO:0000256" key="1">
    <source>
        <dbReference type="SAM" id="Phobius"/>
    </source>
</evidence>
<protein>
    <submittedName>
        <fullName evidence="2">Uncharacterized protein DUF2752</fullName>
    </submittedName>
</protein>
<feature type="transmembrane region" description="Helical" evidence="1">
    <location>
        <begin position="39"/>
        <end position="60"/>
    </location>
</feature>
<dbReference type="AlphaFoldDB" id="A0A328YN88"/>
<keyword evidence="1" id="KW-1133">Transmembrane helix</keyword>
<comment type="caution">
    <text evidence="2">The sequence shown here is derived from an EMBL/GenBank/DDBJ whole genome shotgun (WGS) entry which is preliminary data.</text>
</comment>
<evidence type="ECO:0000313" key="3">
    <source>
        <dbReference type="Proteomes" id="UP000248840"/>
    </source>
</evidence>
<feature type="transmembrane region" description="Helical" evidence="1">
    <location>
        <begin position="69"/>
        <end position="87"/>
    </location>
</feature>
<reference evidence="2 3" key="1">
    <citation type="submission" date="2018-06" db="EMBL/GenBank/DDBJ databases">
        <title>Genomic Encyclopedia of Archaeal and Bacterial Type Strains, Phase II (KMG-II): from individual species to whole genera.</title>
        <authorList>
            <person name="Goeker M."/>
        </authorList>
    </citation>
    <scope>NUCLEOTIDE SEQUENCE [LARGE SCALE GENOMIC DNA]</scope>
    <source>
        <strain evidence="2 3">DSM 25663</strain>
    </source>
</reference>
<organism evidence="2 3">
    <name type="scientific">Flavobacterium aciduliphilum</name>
    <dbReference type="NCBI Taxonomy" id="1101402"/>
    <lineage>
        <taxon>Bacteria</taxon>
        <taxon>Pseudomonadati</taxon>
        <taxon>Bacteroidota</taxon>
        <taxon>Flavobacteriia</taxon>
        <taxon>Flavobacteriales</taxon>
        <taxon>Flavobacteriaceae</taxon>
        <taxon>Flavobacterium</taxon>
    </lineage>
</organism>
<keyword evidence="3" id="KW-1185">Reference proteome</keyword>
<dbReference type="OrthoDB" id="9815897at2"/>
<name>A0A328YN88_9FLAO</name>
<proteinExistence type="predicted"/>